<dbReference type="InterPro" id="IPR052929">
    <property type="entry name" value="RNase_H-like_EbsB-rel"/>
</dbReference>
<organism evidence="2 3">
    <name type="scientific">Dipteronia dyeriana</name>
    <dbReference type="NCBI Taxonomy" id="168575"/>
    <lineage>
        <taxon>Eukaryota</taxon>
        <taxon>Viridiplantae</taxon>
        <taxon>Streptophyta</taxon>
        <taxon>Embryophyta</taxon>
        <taxon>Tracheophyta</taxon>
        <taxon>Spermatophyta</taxon>
        <taxon>Magnoliopsida</taxon>
        <taxon>eudicotyledons</taxon>
        <taxon>Gunneridae</taxon>
        <taxon>Pentapetalae</taxon>
        <taxon>rosids</taxon>
        <taxon>malvids</taxon>
        <taxon>Sapindales</taxon>
        <taxon>Sapindaceae</taxon>
        <taxon>Hippocastanoideae</taxon>
        <taxon>Acereae</taxon>
        <taxon>Dipteronia</taxon>
    </lineage>
</organism>
<reference evidence="2" key="1">
    <citation type="journal article" date="2023" name="Plant J.">
        <title>Genome sequences and population genomics provide insights into the demographic history, inbreeding, and mutation load of two 'living fossil' tree species of Dipteronia.</title>
        <authorList>
            <person name="Feng Y."/>
            <person name="Comes H.P."/>
            <person name="Chen J."/>
            <person name="Zhu S."/>
            <person name="Lu R."/>
            <person name="Zhang X."/>
            <person name="Li P."/>
            <person name="Qiu J."/>
            <person name="Olsen K.M."/>
            <person name="Qiu Y."/>
        </authorList>
    </citation>
    <scope>NUCLEOTIDE SEQUENCE</scope>
    <source>
        <strain evidence="2">KIB01</strain>
    </source>
</reference>
<accession>A0AAD9WYA0</accession>
<name>A0AAD9WYA0_9ROSI</name>
<evidence type="ECO:0000259" key="1">
    <source>
        <dbReference type="Pfam" id="PF13456"/>
    </source>
</evidence>
<evidence type="ECO:0000313" key="3">
    <source>
        <dbReference type="Proteomes" id="UP001280121"/>
    </source>
</evidence>
<gene>
    <name evidence="2" type="ORF">Ddye_022238</name>
</gene>
<feature type="domain" description="RNase H type-1" evidence="1">
    <location>
        <begin position="379"/>
        <end position="476"/>
    </location>
</feature>
<evidence type="ECO:0000313" key="2">
    <source>
        <dbReference type="EMBL" id="KAK2647043.1"/>
    </source>
</evidence>
<dbReference type="PANTHER" id="PTHR47074:SF79">
    <property type="entry name" value="PUTATIVE-RELATED"/>
    <property type="match status" value="1"/>
</dbReference>
<dbReference type="PANTHER" id="PTHR47074">
    <property type="entry name" value="BNAC02G40300D PROTEIN"/>
    <property type="match status" value="1"/>
</dbReference>
<dbReference type="GO" id="GO:0004523">
    <property type="term" value="F:RNA-DNA hybrid ribonuclease activity"/>
    <property type="evidence" value="ECO:0007669"/>
    <property type="project" value="InterPro"/>
</dbReference>
<proteinExistence type="predicted"/>
<comment type="caution">
    <text evidence="2">The sequence shown here is derived from an EMBL/GenBank/DDBJ whole genome shotgun (WGS) entry which is preliminary data.</text>
</comment>
<keyword evidence="3" id="KW-1185">Reference proteome</keyword>
<dbReference type="GO" id="GO:0003676">
    <property type="term" value="F:nucleic acid binding"/>
    <property type="evidence" value="ECO:0007669"/>
    <property type="project" value="InterPro"/>
</dbReference>
<protein>
    <recommendedName>
        <fullName evidence="1">RNase H type-1 domain-containing protein</fullName>
    </recommendedName>
</protein>
<dbReference type="AlphaFoldDB" id="A0AAD9WYA0"/>
<dbReference type="Pfam" id="PF13456">
    <property type="entry name" value="RVT_3"/>
    <property type="match status" value="1"/>
</dbReference>
<dbReference type="EMBL" id="JANJYI010000006">
    <property type="protein sequence ID" value="KAK2647043.1"/>
    <property type="molecule type" value="Genomic_DNA"/>
</dbReference>
<sequence length="487" mass="55543">MCSVVNRLADYGMQLHRWNLFNKRNLQVDIVSKRKELAKISMEDDVIDWNNVERVLSTVEARLPLHMKDFLDSAFSVEDVREAMFQMDPFKSPGVDDNAMVGFECIHALRRKLNGKKKGFMSLKLDISKAYDSVEWCFLEGMMRRIGFSKNWISKVTNCVSSVTMEWQISSSCKKVLAKALDMGIIDYHDSYLGLPCVAGRRKLLRKWSAMDSLKLQDGSWDDVLVRQSFSKEEAKAILSLPSSRIGLNDSLLWHFDKSETLLHALWRCSSLKSVRSCSGVGRDGKVLDSLSFLDFVLYCRDIYGIHRLEFLCVTWWRIWFRRNRWVHSRSLMDEACILNWAEVFIQDFQAANRRDGDPLAPRMPSKWLVPPVGVFKINTDVALREQGKVSRIGVVIRDWNSLVMASLCQNIRGRLQPQVIEVVTILCGLQLTMETSLVPASLVSAALSVVKAIDLKLTSDAKVGVVVHDILCVLRNANFRPVSFIP</sequence>
<dbReference type="Proteomes" id="UP001280121">
    <property type="component" value="Unassembled WGS sequence"/>
</dbReference>
<dbReference type="InterPro" id="IPR002156">
    <property type="entry name" value="RNaseH_domain"/>
</dbReference>